<keyword evidence="2" id="KW-1185">Reference proteome</keyword>
<reference evidence="1 2" key="1">
    <citation type="submission" date="2008-07" db="EMBL/GenBank/DDBJ databases">
        <authorList>
            <person name="Tandeau de Marsac N."/>
            <person name="Ferriera S."/>
            <person name="Johnson J."/>
            <person name="Kravitz S."/>
            <person name="Beeson K."/>
            <person name="Sutton G."/>
            <person name="Rogers Y.-H."/>
            <person name="Friedman R."/>
            <person name="Frazier M."/>
            <person name="Venter J.C."/>
        </authorList>
    </citation>
    <scope>NUCLEOTIDE SEQUENCE [LARGE SCALE GENOMIC DNA]</scope>
    <source>
        <strain evidence="1 2">PCC 7420</strain>
    </source>
</reference>
<evidence type="ECO:0000313" key="2">
    <source>
        <dbReference type="Proteomes" id="UP000003835"/>
    </source>
</evidence>
<organism evidence="1 2">
    <name type="scientific">Coleofasciculus chthonoplastes PCC 7420</name>
    <dbReference type="NCBI Taxonomy" id="118168"/>
    <lineage>
        <taxon>Bacteria</taxon>
        <taxon>Bacillati</taxon>
        <taxon>Cyanobacteriota</taxon>
        <taxon>Cyanophyceae</taxon>
        <taxon>Coleofasciculales</taxon>
        <taxon>Coleofasciculaceae</taxon>
        <taxon>Coleofasciculus</taxon>
    </lineage>
</organism>
<proteinExistence type="predicted"/>
<protein>
    <submittedName>
        <fullName evidence="1">Uncharacterized protein</fullName>
    </submittedName>
</protein>
<dbReference type="EMBL" id="DS989852">
    <property type="protein sequence ID" value="EDX74571.1"/>
    <property type="molecule type" value="Genomic_DNA"/>
</dbReference>
<evidence type="ECO:0000313" key="1">
    <source>
        <dbReference type="EMBL" id="EDX74571.1"/>
    </source>
</evidence>
<accession>B4VTP8</accession>
<dbReference type="HOGENOM" id="CLU_3342465_0_0_3"/>
<sequence length="37" mass="4477">MLDQKLEQQSPPWSHKSFYLVSRRFDDFLINLPTLLL</sequence>
<gene>
    <name evidence="1" type="ORF">MC7420_6049</name>
</gene>
<name>B4VTP8_9CYAN</name>
<dbReference type="Proteomes" id="UP000003835">
    <property type="component" value="Unassembled WGS sequence"/>
</dbReference>
<dbReference type="AlphaFoldDB" id="B4VTP8"/>
<dbReference type="STRING" id="118168.MC7420_6049"/>